<proteinExistence type="predicted"/>
<sequence length="55" mass="5899">MQQHYDYIIVGAGSAGCVLADRLSESGQHQVLLLEAGGSDKSIFIQMPTALSYPM</sequence>
<organism evidence="1 2">
    <name type="scientific">Vibrio campbellii</name>
    <dbReference type="NCBI Taxonomy" id="680"/>
    <lineage>
        <taxon>Bacteria</taxon>
        <taxon>Pseudomonadati</taxon>
        <taxon>Pseudomonadota</taxon>
        <taxon>Gammaproteobacteria</taxon>
        <taxon>Vibrionales</taxon>
        <taxon>Vibrionaceae</taxon>
        <taxon>Vibrio</taxon>
    </lineage>
</organism>
<name>A0ACC7RHL2_9VIBR</name>
<accession>A0ACC7RHL2</accession>
<feature type="non-terminal residue" evidence="1">
    <location>
        <position position="55"/>
    </location>
</feature>
<comment type="caution">
    <text evidence="1">The sequence shown here is derived from an EMBL/GenBank/DDBJ whole genome shotgun (WGS) entry which is preliminary data.</text>
</comment>
<dbReference type="EMBL" id="JAVHXJ020000297">
    <property type="protein sequence ID" value="MGI1901034.1"/>
    <property type="molecule type" value="Genomic_DNA"/>
</dbReference>
<evidence type="ECO:0000313" key="1">
    <source>
        <dbReference type="EMBL" id="MGI1901034.1"/>
    </source>
</evidence>
<gene>
    <name evidence="1" type="ORF">REH74_026305</name>
</gene>
<evidence type="ECO:0000313" key="2">
    <source>
        <dbReference type="Proteomes" id="UP001354073"/>
    </source>
</evidence>
<reference evidence="1" key="1">
    <citation type="submission" date="2024-11" db="EMBL/GenBank/DDBJ databases">
        <title>Identification of new Vibrio campbellii strains harboring the pVA1 plasmid isolated from Penaeus vannamei postlarvae affected by outbreaks of acute hepatopancreatic necrosis disease (AHPND) in Mexico.</title>
        <authorList>
            <person name="Gomez-Gil B."/>
            <person name="Enciso-Ibarra J."/>
        </authorList>
    </citation>
    <scope>NUCLEOTIDE SEQUENCE</scope>
    <source>
        <strain evidence="1">M270204</strain>
    </source>
</reference>
<dbReference type="Proteomes" id="UP001354073">
    <property type="component" value="Unassembled WGS sequence"/>
</dbReference>
<protein>
    <submittedName>
        <fullName evidence="1">NAD(P)-binding protein</fullName>
    </submittedName>
</protein>